<keyword evidence="2" id="KW-0134">Cell wall</keyword>
<name>A0ABT9YN52_9BACI</name>
<evidence type="ECO:0000256" key="1">
    <source>
        <dbReference type="ARBA" id="ARBA00004168"/>
    </source>
</evidence>
<organism evidence="10 11">
    <name type="scientific">Alkalicoccobacillus murimartini</name>
    <dbReference type="NCBI Taxonomy" id="171685"/>
    <lineage>
        <taxon>Bacteria</taxon>
        <taxon>Bacillati</taxon>
        <taxon>Bacillota</taxon>
        <taxon>Bacilli</taxon>
        <taxon>Bacillales</taxon>
        <taxon>Bacillaceae</taxon>
        <taxon>Alkalicoccobacillus</taxon>
    </lineage>
</organism>
<dbReference type="EMBL" id="JAUSUA010000010">
    <property type="protein sequence ID" value="MDQ0209302.1"/>
    <property type="molecule type" value="Genomic_DNA"/>
</dbReference>
<feature type="transmembrane region" description="Helical" evidence="7">
    <location>
        <begin position="731"/>
        <end position="751"/>
    </location>
</feature>
<evidence type="ECO:0000256" key="8">
    <source>
        <dbReference type="SAM" id="SignalP"/>
    </source>
</evidence>
<evidence type="ECO:0000256" key="3">
    <source>
        <dbReference type="ARBA" id="ARBA00022525"/>
    </source>
</evidence>
<dbReference type="NCBIfam" id="TIGR01167">
    <property type="entry name" value="LPXTG_anchor"/>
    <property type="match status" value="1"/>
</dbReference>
<reference evidence="10 11" key="1">
    <citation type="submission" date="2023-07" db="EMBL/GenBank/DDBJ databases">
        <title>Genomic Encyclopedia of Type Strains, Phase IV (KMG-IV): sequencing the most valuable type-strain genomes for metagenomic binning, comparative biology and taxonomic classification.</title>
        <authorList>
            <person name="Goeker M."/>
        </authorList>
    </citation>
    <scope>NUCLEOTIDE SEQUENCE [LARGE SCALE GENOMIC DNA]</scope>
    <source>
        <strain evidence="10 11">DSM 19154</strain>
    </source>
</reference>
<dbReference type="InterPro" id="IPR001011">
    <property type="entry name" value="Acid_Pase_classA_bac"/>
</dbReference>
<dbReference type="InterPro" id="IPR013425">
    <property type="entry name" value="Autotrns_rpt"/>
</dbReference>
<comment type="subcellular location">
    <subcellularLocation>
        <location evidence="1">Secreted</location>
        <location evidence="1">Cell wall</location>
        <topology evidence="1">Peptidoglycan-anchor</topology>
    </subcellularLocation>
</comment>
<feature type="domain" description="Gram-positive cocci surface proteins LPxTG" evidence="9">
    <location>
        <begin position="724"/>
        <end position="756"/>
    </location>
</feature>
<keyword evidence="7" id="KW-0812">Transmembrane</keyword>
<dbReference type="PROSITE" id="PS50847">
    <property type="entry name" value="GRAM_POS_ANCHORING"/>
    <property type="match status" value="1"/>
</dbReference>
<dbReference type="InterPro" id="IPR000326">
    <property type="entry name" value="PAP2/HPO"/>
</dbReference>
<protein>
    <submittedName>
        <fullName evidence="10">LPXTG-motif cell wall-anchored protein</fullName>
    </submittedName>
</protein>
<keyword evidence="4 8" id="KW-0732">Signal</keyword>
<dbReference type="SUPFAM" id="SSF48317">
    <property type="entry name" value="Acid phosphatase/Vanadium-dependent haloperoxidase"/>
    <property type="match status" value="1"/>
</dbReference>
<evidence type="ECO:0000256" key="6">
    <source>
        <dbReference type="SAM" id="MobiDB-lite"/>
    </source>
</evidence>
<dbReference type="Proteomes" id="UP001225034">
    <property type="component" value="Unassembled WGS sequence"/>
</dbReference>
<accession>A0ABT9YN52</accession>
<dbReference type="PRINTS" id="PR00483">
    <property type="entry name" value="BACPHPHTASE"/>
</dbReference>
<evidence type="ECO:0000256" key="7">
    <source>
        <dbReference type="SAM" id="Phobius"/>
    </source>
</evidence>
<keyword evidence="7" id="KW-0472">Membrane</keyword>
<dbReference type="Pfam" id="PF01569">
    <property type="entry name" value="PAP2"/>
    <property type="match status" value="1"/>
</dbReference>
<feature type="signal peptide" evidence="8">
    <location>
        <begin position="1"/>
        <end position="24"/>
    </location>
</feature>
<evidence type="ECO:0000256" key="4">
    <source>
        <dbReference type="ARBA" id="ARBA00022729"/>
    </source>
</evidence>
<evidence type="ECO:0000256" key="2">
    <source>
        <dbReference type="ARBA" id="ARBA00022512"/>
    </source>
</evidence>
<comment type="caution">
    <text evidence="10">The sequence shown here is derived from an EMBL/GenBank/DDBJ whole genome shotgun (WGS) entry which is preliminary data.</text>
</comment>
<dbReference type="RefSeq" id="WP_306986068.1">
    <property type="nucleotide sequence ID" value="NZ_JAUSUA010000010.1"/>
</dbReference>
<dbReference type="InterPro" id="IPR036938">
    <property type="entry name" value="PAP2/HPO_sf"/>
</dbReference>
<evidence type="ECO:0000313" key="11">
    <source>
        <dbReference type="Proteomes" id="UP001225034"/>
    </source>
</evidence>
<dbReference type="Gene3D" id="1.20.144.10">
    <property type="entry name" value="Phosphatidic acid phosphatase type 2/haloperoxidase"/>
    <property type="match status" value="1"/>
</dbReference>
<keyword evidence="3" id="KW-0964">Secreted</keyword>
<dbReference type="SUPFAM" id="SSF51126">
    <property type="entry name" value="Pectin lyase-like"/>
    <property type="match status" value="1"/>
</dbReference>
<dbReference type="Pfam" id="PF12951">
    <property type="entry name" value="PATR"/>
    <property type="match status" value="1"/>
</dbReference>
<evidence type="ECO:0000259" key="9">
    <source>
        <dbReference type="PROSITE" id="PS50847"/>
    </source>
</evidence>
<proteinExistence type="predicted"/>
<keyword evidence="5" id="KW-0572">Peptidoglycan-anchor</keyword>
<dbReference type="InterPro" id="IPR011050">
    <property type="entry name" value="Pectin_lyase_fold/virulence"/>
</dbReference>
<dbReference type="InterPro" id="IPR019931">
    <property type="entry name" value="LPXTG_anchor"/>
</dbReference>
<feature type="region of interest" description="Disordered" evidence="6">
    <location>
        <begin position="288"/>
        <end position="307"/>
    </location>
</feature>
<dbReference type="NCBIfam" id="TIGR02601">
    <property type="entry name" value="autotrns_rpt"/>
    <property type="match status" value="1"/>
</dbReference>
<evidence type="ECO:0000313" key="10">
    <source>
        <dbReference type="EMBL" id="MDQ0209302.1"/>
    </source>
</evidence>
<evidence type="ECO:0000256" key="5">
    <source>
        <dbReference type="ARBA" id="ARBA00023088"/>
    </source>
</evidence>
<keyword evidence="11" id="KW-1185">Reference proteome</keyword>
<sequence>MRKTSTILLLSVLTIGSLEHTAHAASQLVKPSKPQGTTEELNTDAPVEEQALSAVDHGGNADDDQLKNIAETNPFIHILDGFDQVWSMNQPEWRDGTALTVPGENGEVADYGDGPTVYFDGYKNDQTKVVADKKTYANTEIRDPATWEANIRYVEQVTNNRTDQEALEAYYDDQRDKIYSMMDGFGPLTNAYVDIVNPKTSVVRSAEDMNTLLEETTVEDESQGMGKWEGSELEDTMDLVDLIRFRNPSSSNPSKYFYSSPRPYRMDSNGEVKEVVDENGLPVWDTIGSGESAEEELPSGGKKATGERQYQQYETNVKIIPALEYVKRIAEDGRGKDGAFPSGHTSAAYLSTFGFAYATPERYAEFLTRAAQMGENRVVTGMHSPLDIIGGRIQSTAMTAYAYNLPENQEVLDKAYQNAGDVFGELAASKDMSLYEYAHTVTEDYTFENAYDEEAWEDHEANKAFYREKLTYGLPQTGTKGLDPVVPKGAEVLLETRQPYLDDKQRREVLYTTEIDSGYPVIDESNGWGRIDLVTASDGYGEFLSNVTVNMDASKGRYNAHDWWRNDITGGGMLTKQGTGTLTLTGNNSYSGGTLLQEGTLEATSETAFGEGDLYVENGTVLVNVDEPLNVQGDVTIEAGTLDIAMDDDETQLIANGLLYLDGGDLNLDLSTYEIDKATDITLMTADKVEGTFDHVTAEGYDVTLTYHDDHVVAHIAADDSNRLPETATTIPMYLLTGILLTLSGVFLFFMRRREV</sequence>
<feature type="chain" id="PRO_5047453791" evidence="8">
    <location>
        <begin position="25"/>
        <end position="756"/>
    </location>
</feature>
<keyword evidence="7" id="KW-1133">Transmembrane helix</keyword>
<gene>
    <name evidence="10" type="ORF">J2S05_004143</name>
</gene>